<accession>A0A0F9K3I7</accession>
<comment type="caution">
    <text evidence="2">The sequence shown here is derived from an EMBL/GenBank/DDBJ whole genome shotgun (WGS) entry which is preliminary data.</text>
</comment>
<name>A0A0F9K3I7_9ZZZZ</name>
<dbReference type="AlphaFoldDB" id="A0A0F9K3I7"/>
<protein>
    <submittedName>
        <fullName evidence="2">Uncharacterized protein</fullName>
    </submittedName>
</protein>
<feature type="region of interest" description="Disordered" evidence="1">
    <location>
        <begin position="1"/>
        <end position="20"/>
    </location>
</feature>
<organism evidence="2">
    <name type="scientific">marine sediment metagenome</name>
    <dbReference type="NCBI Taxonomy" id="412755"/>
    <lineage>
        <taxon>unclassified sequences</taxon>
        <taxon>metagenomes</taxon>
        <taxon>ecological metagenomes</taxon>
    </lineage>
</organism>
<proteinExistence type="predicted"/>
<feature type="compositionally biased region" description="Basic residues" evidence="1">
    <location>
        <begin position="7"/>
        <end position="20"/>
    </location>
</feature>
<evidence type="ECO:0000313" key="2">
    <source>
        <dbReference type="EMBL" id="KKM69211.1"/>
    </source>
</evidence>
<evidence type="ECO:0000256" key="1">
    <source>
        <dbReference type="SAM" id="MobiDB-lite"/>
    </source>
</evidence>
<gene>
    <name evidence="2" type="ORF">LCGC14_1453200</name>
</gene>
<sequence length="112" mass="13605">MRYPPTRSKKRKGTSSPRKKPCRCRLTMFQGYEYEDWYNCPRHNAEMKLKDKLWLDIITYLIHWYEKQRRRSVASVSWGIMCMVRKYDAQINKREVSDAFRKGFKEGIEACQ</sequence>
<reference evidence="2" key="1">
    <citation type="journal article" date="2015" name="Nature">
        <title>Complex archaea that bridge the gap between prokaryotes and eukaryotes.</title>
        <authorList>
            <person name="Spang A."/>
            <person name="Saw J.H."/>
            <person name="Jorgensen S.L."/>
            <person name="Zaremba-Niedzwiedzka K."/>
            <person name="Martijn J."/>
            <person name="Lind A.E."/>
            <person name="van Eijk R."/>
            <person name="Schleper C."/>
            <person name="Guy L."/>
            <person name="Ettema T.J."/>
        </authorList>
    </citation>
    <scope>NUCLEOTIDE SEQUENCE</scope>
</reference>
<dbReference type="EMBL" id="LAZR01010029">
    <property type="protein sequence ID" value="KKM69211.1"/>
    <property type="molecule type" value="Genomic_DNA"/>
</dbReference>